<feature type="region of interest" description="Disordered" evidence="1">
    <location>
        <begin position="270"/>
        <end position="298"/>
    </location>
</feature>
<dbReference type="AlphaFoldDB" id="A0AAD6UG17"/>
<feature type="compositionally biased region" description="Basic and acidic residues" evidence="1">
    <location>
        <begin position="1"/>
        <end position="21"/>
    </location>
</feature>
<comment type="caution">
    <text evidence="2">The sequence shown here is derived from an EMBL/GenBank/DDBJ whole genome shotgun (WGS) entry which is preliminary data.</text>
</comment>
<feature type="region of interest" description="Disordered" evidence="1">
    <location>
        <begin position="1"/>
        <end position="37"/>
    </location>
</feature>
<feature type="compositionally biased region" description="Low complexity" evidence="1">
    <location>
        <begin position="78"/>
        <end position="87"/>
    </location>
</feature>
<gene>
    <name evidence="2" type="ORF">B0H15DRAFT_945951</name>
</gene>
<protein>
    <submittedName>
        <fullName evidence="2">Uncharacterized protein</fullName>
    </submittedName>
</protein>
<proteinExistence type="predicted"/>
<organism evidence="2 3">
    <name type="scientific">Mycena belliarum</name>
    <dbReference type="NCBI Taxonomy" id="1033014"/>
    <lineage>
        <taxon>Eukaryota</taxon>
        <taxon>Fungi</taxon>
        <taxon>Dikarya</taxon>
        <taxon>Basidiomycota</taxon>
        <taxon>Agaricomycotina</taxon>
        <taxon>Agaricomycetes</taxon>
        <taxon>Agaricomycetidae</taxon>
        <taxon>Agaricales</taxon>
        <taxon>Marasmiineae</taxon>
        <taxon>Mycenaceae</taxon>
        <taxon>Mycena</taxon>
    </lineage>
</organism>
<reference evidence="2" key="1">
    <citation type="submission" date="2023-03" db="EMBL/GenBank/DDBJ databases">
        <title>Massive genome expansion in bonnet fungi (Mycena s.s.) driven by repeated elements and novel gene families across ecological guilds.</title>
        <authorList>
            <consortium name="Lawrence Berkeley National Laboratory"/>
            <person name="Harder C.B."/>
            <person name="Miyauchi S."/>
            <person name="Viragh M."/>
            <person name="Kuo A."/>
            <person name="Thoen E."/>
            <person name="Andreopoulos B."/>
            <person name="Lu D."/>
            <person name="Skrede I."/>
            <person name="Drula E."/>
            <person name="Henrissat B."/>
            <person name="Morin E."/>
            <person name="Kohler A."/>
            <person name="Barry K."/>
            <person name="LaButti K."/>
            <person name="Morin E."/>
            <person name="Salamov A."/>
            <person name="Lipzen A."/>
            <person name="Mereny Z."/>
            <person name="Hegedus B."/>
            <person name="Baldrian P."/>
            <person name="Stursova M."/>
            <person name="Weitz H."/>
            <person name="Taylor A."/>
            <person name="Grigoriev I.V."/>
            <person name="Nagy L.G."/>
            <person name="Martin F."/>
            <person name="Kauserud H."/>
        </authorList>
    </citation>
    <scope>NUCLEOTIDE SEQUENCE</scope>
    <source>
        <strain evidence="2">CBHHK173m</strain>
    </source>
</reference>
<feature type="region of interest" description="Disordered" evidence="1">
    <location>
        <begin position="211"/>
        <end position="233"/>
    </location>
</feature>
<feature type="compositionally biased region" description="Acidic residues" evidence="1">
    <location>
        <begin position="276"/>
        <end position="293"/>
    </location>
</feature>
<evidence type="ECO:0000313" key="2">
    <source>
        <dbReference type="EMBL" id="KAJ7097297.1"/>
    </source>
</evidence>
<name>A0AAD6UG17_9AGAR</name>
<feature type="region of interest" description="Disordered" evidence="1">
    <location>
        <begin position="76"/>
        <end position="109"/>
    </location>
</feature>
<feature type="compositionally biased region" description="Basic and acidic residues" evidence="1">
    <location>
        <begin position="224"/>
        <end position="233"/>
    </location>
</feature>
<dbReference type="Proteomes" id="UP001222325">
    <property type="component" value="Unassembled WGS sequence"/>
</dbReference>
<feature type="compositionally biased region" description="Acidic residues" evidence="1">
    <location>
        <begin position="23"/>
        <end position="37"/>
    </location>
</feature>
<dbReference type="EMBL" id="JARJCN010000010">
    <property type="protein sequence ID" value="KAJ7097297.1"/>
    <property type="molecule type" value="Genomic_DNA"/>
</dbReference>
<feature type="region of interest" description="Disordered" evidence="1">
    <location>
        <begin position="158"/>
        <end position="187"/>
    </location>
</feature>
<feature type="compositionally biased region" description="Pro residues" evidence="1">
    <location>
        <begin position="88"/>
        <end position="99"/>
    </location>
</feature>
<evidence type="ECO:0000313" key="3">
    <source>
        <dbReference type="Proteomes" id="UP001222325"/>
    </source>
</evidence>
<feature type="compositionally biased region" description="Acidic residues" evidence="1">
    <location>
        <begin position="214"/>
        <end position="223"/>
    </location>
</feature>
<accession>A0AAD6UG17</accession>
<keyword evidence="3" id="KW-1185">Reference proteome</keyword>
<sequence>MNDADMVDRRRNPYIDDRAVEDYAGEADDEMEEDEDDTKAQIRAADARDFPMDAIVEGHASRLSAPDPYRVPEHLLAAGPSRRSTTPPRTPPAATPMPSIPSGSSPPSNLDILAAASVLRERTPLFLPDPESRAPSPFNFIDSRNASPFYGIPMWRPPSPPPLEAHADIAAPSSAHSRPCSPDIEPPTKRMRLESEALHLRRVSKFLDVHASDSDDDNNEDEEGSVHDSDIEWIDDKAVDPDDAVPHVPQDDPKELDDLRALASHYERAAHGYDDVVPDDDLEGDDGEVDDAPGENLVRGSQDSQLLLAVAAATALVIPRAYPGSLPVGTWFYDHKNRLAVVVSPTEVVARNEMKKGDNDPCVLEEAHIPLLQRNHKAVKPTPDELVPFWETNLPHPTPEEMAPFIASRLSATRQIPFRRHSSALVPGDRVIIQDGPEPEMQGLDSGDSGFILEIREFDLTTSEGTVFGQRAKAKVTLIDFTPVDNITEAAPGCWVKLSLLRRHAFAPPPQLQLLDRVSCRGNIGLVRNIEADMVVTIELNDSTTMECDLIDVRRVFQHGNPVVVDVGEHKSRRGFIVGIHRGGVLQIFDSADLAGSSQDIAQSQNFRVHAAQVNFLNELSPTRSSQFSPTSGVIQRAVETTAILKTVGRRFEGMFVRVVGVKKRLTEGKHGDHQHKISVLKNKTGVVVGDFDSPKRAARLDAAKLAHPQIASYVNSLDFRGVMVTVKEHMKNSTFTVDIALLVHDAFAVSYIAVFLPPLKRFASRLQREAVLPQRPPTPPQAIEDADPNWGVDGKFEFEKGRIQGEENGEWLCSPSLVKKCIDVVVQGAFAFKDTNKMKGSTRLRNLDDCIGMVALAQPFPKVRIPVEKIKTWRVQKPGPGRMQTVENIPVICLRPLRTNDDGTAITTRRQRVLILDGDVKGDMALVGSYAEIRPEIQHKHGQHVVAVMSPQQGQFFFHVLHLCRSLNEQVDNPEVGILHPTVFD</sequence>
<evidence type="ECO:0000256" key="1">
    <source>
        <dbReference type="SAM" id="MobiDB-lite"/>
    </source>
</evidence>